<gene>
    <name evidence="2" type="ORF">VW23_014615</name>
</gene>
<reference evidence="2 3" key="1">
    <citation type="journal article" date="2015" name="Genome Announc.">
        <title>Genome Assemblies of Three Soil-Associated Devosia species: D. insulae, D. limi, and D. soli.</title>
        <authorList>
            <person name="Hassan Y.I."/>
            <person name="Lepp D."/>
            <person name="Zhou T."/>
        </authorList>
    </citation>
    <scope>NUCLEOTIDE SEQUENCE [LARGE SCALE GENOMIC DNA]</scope>
    <source>
        <strain evidence="2 3">DS-56</strain>
    </source>
</reference>
<protein>
    <submittedName>
        <fullName evidence="2">Plasmid stabilization protein</fullName>
    </submittedName>
</protein>
<dbReference type="AlphaFoldDB" id="A0A1E5XT42"/>
<dbReference type="RefSeq" id="WP_069909043.1">
    <property type="nucleotide sequence ID" value="NZ_LAJE02000123.1"/>
</dbReference>
<name>A0A1E5XT42_9HYPH</name>
<keyword evidence="3" id="KW-1185">Reference proteome</keyword>
<dbReference type="InterPro" id="IPR007712">
    <property type="entry name" value="RelE/ParE_toxin"/>
</dbReference>
<dbReference type="Gene3D" id="3.30.2310.20">
    <property type="entry name" value="RelE-like"/>
    <property type="match status" value="1"/>
</dbReference>
<dbReference type="OrthoDB" id="7173315at2"/>
<sequence length="105" mass="12279">MAVIILETASVRFDEIYQFTADRWGEAQAELYLTGLFEAIEGLADGRTRSRAVPASFGVQGFFIRYEHHFVYWRRLRDGDVGVVSILHERMHQERWLRAEFGDLK</sequence>
<dbReference type="EMBL" id="LAJE02000123">
    <property type="protein sequence ID" value="OEO31782.1"/>
    <property type="molecule type" value="Genomic_DNA"/>
</dbReference>
<dbReference type="Proteomes" id="UP000095463">
    <property type="component" value="Unassembled WGS sequence"/>
</dbReference>
<evidence type="ECO:0000313" key="3">
    <source>
        <dbReference type="Proteomes" id="UP000095463"/>
    </source>
</evidence>
<comment type="caution">
    <text evidence="2">The sequence shown here is derived from an EMBL/GenBank/DDBJ whole genome shotgun (WGS) entry which is preliminary data.</text>
</comment>
<evidence type="ECO:0000256" key="1">
    <source>
        <dbReference type="ARBA" id="ARBA00022649"/>
    </source>
</evidence>
<dbReference type="InterPro" id="IPR035093">
    <property type="entry name" value="RelE/ParE_toxin_dom_sf"/>
</dbReference>
<keyword evidence="1" id="KW-1277">Toxin-antitoxin system</keyword>
<dbReference type="Pfam" id="PF05016">
    <property type="entry name" value="ParE_toxin"/>
    <property type="match status" value="1"/>
</dbReference>
<organism evidence="2 3">
    <name type="scientific">Devosia insulae DS-56</name>
    <dbReference type="NCBI Taxonomy" id="1116389"/>
    <lineage>
        <taxon>Bacteria</taxon>
        <taxon>Pseudomonadati</taxon>
        <taxon>Pseudomonadota</taxon>
        <taxon>Alphaproteobacteria</taxon>
        <taxon>Hyphomicrobiales</taxon>
        <taxon>Devosiaceae</taxon>
        <taxon>Devosia</taxon>
    </lineage>
</organism>
<evidence type="ECO:0000313" key="2">
    <source>
        <dbReference type="EMBL" id="OEO31782.1"/>
    </source>
</evidence>
<accession>A0A1E5XT42</accession>
<proteinExistence type="predicted"/>